<dbReference type="Gene3D" id="1.25.40.390">
    <property type="match status" value="1"/>
</dbReference>
<evidence type="ECO:0000256" key="2">
    <source>
        <dbReference type="ARBA" id="ARBA00006275"/>
    </source>
</evidence>
<evidence type="ECO:0000256" key="1">
    <source>
        <dbReference type="ARBA" id="ARBA00004442"/>
    </source>
</evidence>
<evidence type="ECO:0000313" key="10">
    <source>
        <dbReference type="Proteomes" id="UP000664795"/>
    </source>
</evidence>
<gene>
    <name evidence="9" type="ORF">J2I48_22875</name>
</gene>
<dbReference type="GO" id="GO:0009279">
    <property type="term" value="C:cell outer membrane"/>
    <property type="evidence" value="ECO:0007669"/>
    <property type="project" value="UniProtKB-SubCell"/>
</dbReference>
<dbReference type="SUPFAM" id="SSF48452">
    <property type="entry name" value="TPR-like"/>
    <property type="match status" value="1"/>
</dbReference>
<reference evidence="9 10" key="1">
    <citation type="submission" date="2021-03" db="EMBL/GenBank/DDBJ databases">
        <title>Fibrella sp. HMF5036 genome sequencing and assembly.</title>
        <authorList>
            <person name="Kang H."/>
            <person name="Kim H."/>
            <person name="Bae S."/>
            <person name="Joh K."/>
        </authorList>
    </citation>
    <scope>NUCLEOTIDE SEQUENCE [LARGE SCALE GENOMIC DNA]</scope>
    <source>
        <strain evidence="9 10">HMF5036</strain>
    </source>
</reference>
<evidence type="ECO:0000256" key="5">
    <source>
        <dbReference type="ARBA" id="ARBA00023237"/>
    </source>
</evidence>
<organism evidence="9 10">
    <name type="scientific">Fibrella aquatilis</name>
    <dbReference type="NCBI Taxonomy" id="2817059"/>
    <lineage>
        <taxon>Bacteria</taxon>
        <taxon>Pseudomonadati</taxon>
        <taxon>Bacteroidota</taxon>
        <taxon>Cytophagia</taxon>
        <taxon>Cytophagales</taxon>
        <taxon>Spirosomataceae</taxon>
        <taxon>Fibrella</taxon>
    </lineage>
</organism>
<protein>
    <submittedName>
        <fullName evidence="9">RagB/SusD family nutrient uptake outer membrane protein</fullName>
    </submittedName>
</protein>
<evidence type="ECO:0000256" key="6">
    <source>
        <dbReference type="SAM" id="SignalP"/>
    </source>
</evidence>
<comment type="subcellular location">
    <subcellularLocation>
        <location evidence="1">Cell outer membrane</location>
    </subcellularLocation>
</comment>
<dbReference type="Pfam" id="PF07980">
    <property type="entry name" value="SusD_RagB"/>
    <property type="match status" value="1"/>
</dbReference>
<evidence type="ECO:0000259" key="8">
    <source>
        <dbReference type="Pfam" id="PF14322"/>
    </source>
</evidence>
<dbReference type="Proteomes" id="UP000664795">
    <property type="component" value="Unassembled WGS sequence"/>
</dbReference>
<evidence type="ECO:0000256" key="4">
    <source>
        <dbReference type="ARBA" id="ARBA00023136"/>
    </source>
</evidence>
<dbReference type="InterPro" id="IPR012944">
    <property type="entry name" value="SusD_RagB_dom"/>
</dbReference>
<sequence length="535" mass="59272">MKKRLISLSLTLLLFGSLFTQCEQKLNLSPLGTLDEQTFYQSENDFKGAVLLAYSALLNYTYEQFDGGGWFQGVLLPDDDTTAPNNSTNPLEFFNWTSTDGQWRALWQTTYKGVQRSNIILEKLPQAKSMSDSLKKSYEGEARFLRAYYNFFLAIHFGPAPLIDKTPRALEETRAASSTPGQLWDAVIADLRVAKSNLPAKRDDANLGRATSGAAQALLGKALLFRAQWENKPEFYTQAAAEFQGLVGRYTLMKAYQDNFVVRSENNAESIFEIQMGIGGFNPWVAPDADFVSGGGDWAAGTGRLIYFRAACGLNPDDCAPGANGKGYGQVQITTSMQREFEKGDPRRAATIFIDGDAFNTGDNIDGSQKWVFKGAYSATGSSPAKYVLGDNNIDFRSNLSVNNERVIRYADVLLMLAECKILGPAKDFAGAAALINQVRRRADATAKILPDVKVGTEAELFTALRHERRVELALESHRYNDLVRWHRAGKIDIKKDVDFGRALANTNWSPKNLLKPIPQSERDLNPALVQNAGY</sequence>
<dbReference type="InterPro" id="IPR011990">
    <property type="entry name" value="TPR-like_helical_dom_sf"/>
</dbReference>
<keyword evidence="10" id="KW-1185">Reference proteome</keyword>
<keyword evidence="3 6" id="KW-0732">Signal</keyword>
<dbReference type="EMBL" id="JAFMYU010000023">
    <property type="protein sequence ID" value="MBO0933871.1"/>
    <property type="molecule type" value="Genomic_DNA"/>
</dbReference>
<feature type="domain" description="SusD-like N-terminal" evidence="8">
    <location>
        <begin position="95"/>
        <end position="222"/>
    </location>
</feature>
<dbReference type="AlphaFoldDB" id="A0A939G8M1"/>
<evidence type="ECO:0000313" key="9">
    <source>
        <dbReference type="EMBL" id="MBO0933871.1"/>
    </source>
</evidence>
<name>A0A939G8M1_9BACT</name>
<dbReference type="CDD" id="cd08977">
    <property type="entry name" value="SusD"/>
    <property type="match status" value="1"/>
</dbReference>
<comment type="caution">
    <text evidence="9">The sequence shown here is derived from an EMBL/GenBank/DDBJ whole genome shotgun (WGS) entry which is preliminary data.</text>
</comment>
<feature type="signal peptide" evidence="6">
    <location>
        <begin position="1"/>
        <end position="20"/>
    </location>
</feature>
<proteinExistence type="inferred from homology"/>
<feature type="domain" description="RagB/SusD" evidence="7">
    <location>
        <begin position="334"/>
        <end position="535"/>
    </location>
</feature>
<dbReference type="RefSeq" id="WP_207337835.1">
    <property type="nucleotide sequence ID" value="NZ_JAFMYU010000023.1"/>
</dbReference>
<keyword evidence="5" id="KW-0998">Cell outer membrane</keyword>
<feature type="chain" id="PRO_5037805637" evidence="6">
    <location>
        <begin position="21"/>
        <end position="535"/>
    </location>
</feature>
<evidence type="ECO:0000259" key="7">
    <source>
        <dbReference type="Pfam" id="PF07980"/>
    </source>
</evidence>
<evidence type="ECO:0000256" key="3">
    <source>
        <dbReference type="ARBA" id="ARBA00022729"/>
    </source>
</evidence>
<comment type="similarity">
    <text evidence="2">Belongs to the SusD family.</text>
</comment>
<dbReference type="InterPro" id="IPR033985">
    <property type="entry name" value="SusD-like_N"/>
</dbReference>
<accession>A0A939G8M1</accession>
<dbReference type="Pfam" id="PF14322">
    <property type="entry name" value="SusD-like_3"/>
    <property type="match status" value="1"/>
</dbReference>
<keyword evidence="4" id="KW-0472">Membrane</keyword>